<proteinExistence type="predicted"/>
<gene>
    <name evidence="1" type="ORF">FLAT13_01874</name>
</gene>
<organism evidence="1 2">
    <name type="scientific">Flavobacterium salmonis</name>
    <dbReference type="NCBI Taxonomy" id="2654844"/>
    <lineage>
        <taxon>Bacteria</taxon>
        <taxon>Pseudomonadati</taxon>
        <taxon>Bacteroidota</taxon>
        <taxon>Flavobacteriia</taxon>
        <taxon>Flavobacteriales</taxon>
        <taxon>Flavobacteriaceae</taxon>
        <taxon>Flavobacterium</taxon>
    </lineage>
</organism>
<comment type="caution">
    <text evidence="1">The sequence shown here is derived from an EMBL/GenBank/DDBJ whole genome shotgun (WGS) entry which is preliminary data.</text>
</comment>
<name>A0A6V6YWA0_9FLAO</name>
<keyword evidence="2" id="KW-1185">Reference proteome</keyword>
<evidence type="ECO:0000313" key="1">
    <source>
        <dbReference type="EMBL" id="CAD0003807.1"/>
    </source>
</evidence>
<dbReference type="Proteomes" id="UP000530060">
    <property type="component" value="Unassembled WGS sequence"/>
</dbReference>
<reference evidence="1 2" key="1">
    <citation type="submission" date="2020-06" db="EMBL/GenBank/DDBJ databases">
        <authorList>
            <person name="Criscuolo A."/>
        </authorList>
    </citation>
    <scope>NUCLEOTIDE SEQUENCE [LARGE SCALE GENOMIC DNA]</scope>
    <source>
        <strain evidence="2">CIP 111411</strain>
    </source>
</reference>
<accession>A0A6V6YWA0</accession>
<dbReference type="AlphaFoldDB" id="A0A6V6YWA0"/>
<sequence>MTGLILLIIISLVMTSCNSQTDLETLKIDTKIAKKIKDMHEGSDELEIIR</sequence>
<dbReference type="EMBL" id="CAIJDP010000066">
    <property type="protein sequence ID" value="CAD0003807.1"/>
    <property type="molecule type" value="Genomic_DNA"/>
</dbReference>
<protein>
    <submittedName>
        <fullName evidence="1">Uncharacterized protein</fullName>
    </submittedName>
</protein>
<evidence type="ECO:0000313" key="2">
    <source>
        <dbReference type="Proteomes" id="UP000530060"/>
    </source>
</evidence>